<sequence length="95" mass="11186">MDLSDPKVTEKYSQKIGEFVNKIMAKFKDGKPIDGLLLLHADYKELYDQVDFKFMLKIIIFIELQTRAFYPANNFLLLIGLNRFKSIKYITVTFK</sequence>
<proteinExistence type="predicted"/>
<accession>A0A0N5BLD4</accession>
<protein>
    <submittedName>
        <fullName evidence="2">Reverse transcriptase domain-containing protein</fullName>
    </submittedName>
</protein>
<dbReference type="Proteomes" id="UP000046392">
    <property type="component" value="Unplaced"/>
</dbReference>
<dbReference type="WBParaSite" id="SPAL_0000673250.1">
    <property type="protein sequence ID" value="SPAL_0000673250.1"/>
    <property type="gene ID" value="SPAL_0000673250"/>
</dbReference>
<name>A0A0N5BLD4_STREA</name>
<organism evidence="1 2">
    <name type="scientific">Strongyloides papillosus</name>
    <name type="common">Intestinal threadworm</name>
    <dbReference type="NCBI Taxonomy" id="174720"/>
    <lineage>
        <taxon>Eukaryota</taxon>
        <taxon>Metazoa</taxon>
        <taxon>Ecdysozoa</taxon>
        <taxon>Nematoda</taxon>
        <taxon>Chromadorea</taxon>
        <taxon>Rhabditida</taxon>
        <taxon>Tylenchina</taxon>
        <taxon>Panagrolaimomorpha</taxon>
        <taxon>Strongyloidoidea</taxon>
        <taxon>Strongyloididae</taxon>
        <taxon>Strongyloides</taxon>
    </lineage>
</organism>
<evidence type="ECO:0000313" key="2">
    <source>
        <dbReference type="WBParaSite" id="SPAL_0000673250.1"/>
    </source>
</evidence>
<reference evidence="2" key="1">
    <citation type="submission" date="2017-02" db="UniProtKB">
        <authorList>
            <consortium name="WormBaseParasite"/>
        </authorList>
    </citation>
    <scope>IDENTIFICATION</scope>
</reference>
<keyword evidence="1" id="KW-1185">Reference proteome</keyword>
<evidence type="ECO:0000313" key="1">
    <source>
        <dbReference type="Proteomes" id="UP000046392"/>
    </source>
</evidence>
<dbReference type="AlphaFoldDB" id="A0A0N5BLD4"/>